<dbReference type="GO" id="GO:0005923">
    <property type="term" value="C:bicellular tight junction"/>
    <property type="evidence" value="ECO:0007669"/>
    <property type="project" value="UniProtKB-SubCell"/>
</dbReference>
<organism evidence="11 12">
    <name type="scientific">Oreochromis niloticus</name>
    <name type="common">Nile tilapia</name>
    <name type="synonym">Tilapia nilotica</name>
    <dbReference type="NCBI Taxonomy" id="8128"/>
    <lineage>
        <taxon>Eukaryota</taxon>
        <taxon>Metazoa</taxon>
        <taxon>Chordata</taxon>
        <taxon>Craniata</taxon>
        <taxon>Vertebrata</taxon>
        <taxon>Euteleostomi</taxon>
        <taxon>Actinopterygii</taxon>
        <taxon>Neopterygii</taxon>
        <taxon>Teleostei</taxon>
        <taxon>Neoteleostei</taxon>
        <taxon>Acanthomorphata</taxon>
        <taxon>Ovalentaria</taxon>
        <taxon>Cichlomorphae</taxon>
        <taxon>Cichliformes</taxon>
        <taxon>Cichlidae</taxon>
        <taxon>African cichlids</taxon>
        <taxon>Pseudocrenilabrinae</taxon>
        <taxon>Oreochromini</taxon>
        <taxon>Oreochromis</taxon>
    </lineage>
</organism>
<reference evidence="11" key="3">
    <citation type="submission" date="2025-09" db="UniProtKB">
        <authorList>
            <consortium name="Ensembl"/>
        </authorList>
    </citation>
    <scope>IDENTIFICATION</scope>
</reference>
<keyword evidence="12" id="KW-1185">Reference proteome</keyword>
<keyword evidence="6 10" id="KW-0812">Transmembrane</keyword>
<evidence type="ECO:0000256" key="1">
    <source>
        <dbReference type="ARBA" id="ARBA00004435"/>
    </source>
</evidence>
<reference evidence="12" key="1">
    <citation type="submission" date="2012-01" db="EMBL/GenBank/DDBJ databases">
        <title>The Genome Sequence of Oreochromis niloticus (Nile Tilapia).</title>
        <authorList>
            <consortium name="Broad Institute Genome Assembly Team"/>
            <consortium name="Broad Institute Sequencing Platform"/>
            <person name="Di Palma F."/>
            <person name="Johnson J."/>
            <person name="Lander E.S."/>
            <person name="Lindblad-Toh K."/>
        </authorList>
    </citation>
    <scope>NUCLEOTIDE SEQUENCE [LARGE SCALE GENOMIC DNA]</scope>
</reference>
<dbReference type="Proteomes" id="UP000005207">
    <property type="component" value="Linkage group LG10"/>
</dbReference>
<keyword evidence="7" id="KW-0965">Cell junction</keyword>
<evidence type="ECO:0000256" key="7">
    <source>
        <dbReference type="ARBA" id="ARBA00022949"/>
    </source>
</evidence>
<evidence type="ECO:0000256" key="10">
    <source>
        <dbReference type="SAM" id="Phobius"/>
    </source>
</evidence>
<evidence type="ECO:0000256" key="5">
    <source>
        <dbReference type="ARBA" id="ARBA00022475"/>
    </source>
</evidence>
<dbReference type="Pfam" id="PF00822">
    <property type="entry name" value="PMP22_Claudin"/>
    <property type="match status" value="1"/>
</dbReference>
<accession>A0A669DL40</accession>
<evidence type="ECO:0000256" key="8">
    <source>
        <dbReference type="ARBA" id="ARBA00022989"/>
    </source>
</evidence>
<evidence type="ECO:0000313" key="11">
    <source>
        <dbReference type="Ensembl" id="ENSONIP00000059530.1"/>
    </source>
</evidence>
<evidence type="ECO:0000313" key="12">
    <source>
        <dbReference type="Proteomes" id="UP000005207"/>
    </source>
</evidence>
<feature type="transmembrane region" description="Helical" evidence="10">
    <location>
        <begin position="116"/>
        <end position="138"/>
    </location>
</feature>
<name>A0A669DL40_ORENI</name>
<proteinExistence type="inferred from homology"/>
<dbReference type="InterPro" id="IPR006187">
    <property type="entry name" value="Claudin"/>
</dbReference>
<evidence type="ECO:0008006" key="13">
    <source>
        <dbReference type="Google" id="ProtNLM"/>
    </source>
</evidence>
<keyword evidence="9 10" id="KW-0472">Membrane</keyword>
<dbReference type="GO" id="GO:0005198">
    <property type="term" value="F:structural molecule activity"/>
    <property type="evidence" value="ECO:0007669"/>
    <property type="project" value="InterPro"/>
</dbReference>
<dbReference type="InParanoid" id="A0A669DL40"/>
<keyword evidence="5" id="KW-1003">Cell membrane</keyword>
<evidence type="ECO:0000256" key="2">
    <source>
        <dbReference type="ARBA" id="ARBA00004651"/>
    </source>
</evidence>
<keyword evidence="8 10" id="KW-1133">Transmembrane helix</keyword>
<keyword evidence="4" id="KW-0796">Tight junction</keyword>
<dbReference type="PANTHER" id="PTHR12002">
    <property type="entry name" value="CLAUDIN"/>
    <property type="match status" value="1"/>
</dbReference>
<protein>
    <recommendedName>
        <fullName evidence="13">Claudin</fullName>
    </recommendedName>
</protein>
<dbReference type="AlphaFoldDB" id="A0A669DL40"/>
<sequence>VKSKLKGIFFISYKTVFEIPGMAISVKGFIVSIAICFYPHWIIKRSTTGKVISMGLWKMCEGIELKQCTEYENTPPYLHHARALVVIAIIFGVFGILLAIAGQFKSGPEERQNRKMTVASGVAFLIAGICVMLSVWWIDKNIKDNSNNPTQLPESEKMVKGFGIYFASTTAGLLFVGGITLCHSFCQKTGN</sequence>
<dbReference type="PRINTS" id="PR01077">
    <property type="entry name" value="CLAUDIN"/>
</dbReference>
<dbReference type="GeneTree" id="ENSGT00940000170683"/>
<dbReference type="InterPro" id="IPR004031">
    <property type="entry name" value="PMP22/EMP/MP20/Claudin"/>
</dbReference>
<feature type="transmembrane region" description="Helical" evidence="10">
    <location>
        <begin position="83"/>
        <end position="104"/>
    </location>
</feature>
<evidence type="ECO:0000256" key="9">
    <source>
        <dbReference type="ARBA" id="ARBA00023136"/>
    </source>
</evidence>
<feature type="transmembrane region" description="Helical" evidence="10">
    <location>
        <begin position="21"/>
        <end position="43"/>
    </location>
</feature>
<evidence type="ECO:0000256" key="4">
    <source>
        <dbReference type="ARBA" id="ARBA00022427"/>
    </source>
</evidence>
<dbReference type="GO" id="GO:0005886">
    <property type="term" value="C:plasma membrane"/>
    <property type="evidence" value="ECO:0007669"/>
    <property type="project" value="UniProtKB-SubCell"/>
</dbReference>
<reference evidence="11" key="2">
    <citation type="submission" date="2025-08" db="UniProtKB">
        <authorList>
            <consortium name="Ensembl"/>
        </authorList>
    </citation>
    <scope>IDENTIFICATION</scope>
</reference>
<evidence type="ECO:0000256" key="3">
    <source>
        <dbReference type="ARBA" id="ARBA00008295"/>
    </source>
</evidence>
<comment type="similarity">
    <text evidence="3">Belongs to the claudin family.</text>
</comment>
<evidence type="ECO:0000256" key="6">
    <source>
        <dbReference type="ARBA" id="ARBA00022692"/>
    </source>
</evidence>
<dbReference type="Gene3D" id="1.20.140.150">
    <property type="match status" value="1"/>
</dbReference>
<dbReference type="Ensembl" id="ENSONIT00000054333.1">
    <property type="protein sequence ID" value="ENSONIP00000059530.1"/>
    <property type="gene ID" value="ENSONIG00000028894.1"/>
</dbReference>
<comment type="subcellular location">
    <subcellularLocation>
        <location evidence="1">Cell junction</location>
        <location evidence="1">Tight junction</location>
    </subcellularLocation>
    <subcellularLocation>
        <location evidence="2">Cell membrane</location>
        <topology evidence="2">Multi-pass membrane protein</topology>
    </subcellularLocation>
</comment>
<feature type="transmembrane region" description="Helical" evidence="10">
    <location>
        <begin position="162"/>
        <end position="186"/>
    </location>
</feature>